<evidence type="ECO:0000256" key="1">
    <source>
        <dbReference type="SAM" id="Phobius"/>
    </source>
</evidence>
<accession>A0A804PF69</accession>
<evidence type="ECO:0000313" key="3">
    <source>
        <dbReference type="Proteomes" id="UP000007305"/>
    </source>
</evidence>
<reference evidence="3" key="1">
    <citation type="journal article" date="2009" name="Science">
        <title>The B73 maize genome: complexity, diversity, and dynamics.</title>
        <authorList>
            <person name="Schnable P.S."/>
            <person name="Ware D."/>
            <person name="Fulton R.S."/>
            <person name="Stein J.C."/>
            <person name="Wei F."/>
            <person name="Pasternak S."/>
            <person name="Liang C."/>
            <person name="Zhang J."/>
            <person name="Fulton L."/>
            <person name="Graves T.A."/>
            <person name="Minx P."/>
            <person name="Reily A.D."/>
            <person name="Courtney L."/>
            <person name="Kruchowski S.S."/>
            <person name="Tomlinson C."/>
            <person name="Strong C."/>
            <person name="Delehaunty K."/>
            <person name="Fronick C."/>
            <person name="Courtney B."/>
            <person name="Rock S.M."/>
            <person name="Belter E."/>
            <person name="Du F."/>
            <person name="Kim K."/>
            <person name="Abbott R.M."/>
            <person name="Cotton M."/>
            <person name="Levy A."/>
            <person name="Marchetto P."/>
            <person name="Ochoa K."/>
            <person name="Jackson S.M."/>
            <person name="Gillam B."/>
            <person name="Chen W."/>
            <person name="Yan L."/>
            <person name="Higginbotham J."/>
            <person name="Cardenas M."/>
            <person name="Waligorski J."/>
            <person name="Applebaum E."/>
            <person name="Phelps L."/>
            <person name="Falcone J."/>
            <person name="Kanchi K."/>
            <person name="Thane T."/>
            <person name="Scimone A."/>
            <person name="Thane N."/>
            <person name="Henke J."/>
            <person name="Wang T."/>
            <person name="Ruppert J."/>
            <person name="Shah N."/>
            <person name="Rotter K."/>
            <person name="Hodges J."/>
            <person name="Ingenthron E."/>
            <person name="Cordes M."/>
            <person name="Kohlberg S."/>
            <person name="Sgro J."/>
            <person name="Delgado B."/>
            <person name="Mead K."/>
            <person name="Chinwalla A."/>
            <person name="Leonard S."/>
            <person name="Crouse K."/>
            <person name="Collura K."/>
            <person name="Kudrna D."/>
            <person name="Currie J."/>
            <person name="He R."/>
            <person name="Angelova A."/>
            <person name="Rajasekar S."/>
            <person name="Mueller T."/>
            <person name="Lomeli R."/>
            <person name="Scara G."/>
            <person name="Ko A."/>
            <person name="Delaney K."/>
            <person name="Wissotski M."/>
            <person name="Lopez G."/>
            <person name="Campos D."/>
            <person name="Braidotti M."/>
            <person name="Ashley E."/>
            <person name="Golser W."/>
            <person name="Kim H."/>
            <person name="Lee S."/>
            <person name="Lin J."/>
            <person name="Dujmic Z."/>
            <person name="Kim W."/>
            <person name="Talag J."/>
            <person name="Zuccolo A."/>
            <person name="Fan C."/>
            <person name="Sebastian A."/>
            <person name="Kramer M."/>
            <person name="Spiegel L."/>
            <person name="Nascimento L."/>
            <person name="Zutavern T."/>
            <person name="Miller B."/>
            <person name="Ambroise C."/>
            <person name="Muller S."/>
            <person name="Spooner W."/>
            <person name="Narechania A."/>
            <person name="Ren L."/>
            <person name="Wei S."/>
            <person name="Kumari S."/>
            <person name="Faga B."/>
            <person name="Levy M.J."/>
            <person name="McMahan L."/>
            <person name="Van Buren P."/>
            <person name="Vaughn M.W."/>
            <person name="Ying K."/>
            <person name="Yeh C.-T."/>
            <person name="Emrich S.J."/>
            <person name="Jia Y."/>
            <person name="Kalyanaraman A."/>
            <person name="Hsia A.-P."/>
            <person name="Barbazuk W.B."/>
            <person name="Baucom R.S."/>
            <person name="Brutnell T.P."/>
            <person name="Carpita N.C."/>
            <person name="Chaparro C."/>
            <person name="Chia J.-M."/>
            <person name="Deragon J.-M."/>
            <person name="Estill J.C."/>
            <person name="Fu Y."/>
            <person name="Jeddeloh J.A."/>
            <person name="Han Y."/>
            <person name="Lee H."/>
            <person name="Li P."/>
            <person name="Lisch D.R."/>
            <person name="Liu S."/>
            <person name="Liu Z."/>
            <person name="Nagel D.H."/>
            <person name="McCann M.C."/>
            <person name="SanMiguel P."/>
            <person name="Myers A.M."/>
            <person name="Nettleton D."/>
            <person name="Nguyen J."/>
            <person name="Penning B.W."/>
            <person name="Ponnala L."/>
            <person name="Schneider K.L."/>
            <person name="Schwartz D.C."/>
            <person name="Sharma A."/>
            <person name="Soderlund C."/>
            <person name="Springer N.M."/>
            <person name="Sun Q."/>
            <person name="Wang H."/>
            <person name="Waterman M."/>
            <person name="Westerman R."/>
            <person name="Wolfgruber T.K."/>
            <person name="Yang L."/>
            <person name="Yu Y."/>
            <person name="Zhang L."/>
            <person name="Zhou S."/>
            <person name="Zhu Q."/>
            <person name="Bennetzen J.L."/>
            <person name="Dawe R.K."/>
            <person name="Jiang J."/>
            <person name="Jiang N."/>
            <person name="Presting G.G."/>
            <person name="Wessler S.R."/>
            <person name="Aluru S."/>
            <person name="Martienssen R.A."/>
            <person name="Clifton S.W."/>
            <person name="McCombie W.R."/>
            <person name="Wing R.A."/>
            <person name="Wilson R.K."/>
        </authorList>
    </citation>
    <scope>NUCLEOTIDE SEQUENCE [LARGE SCALE GENOMIC DNA]</scope>
    <source>
        <strain evidence="3">cv. B73</strain>
    </source>
</reference>
<keyword evidence="1" id="KW-0812">Transmembrane</keyword>
<dbReference type="Gramene" id="Zm00001eb232900_T001">
    <property type="protein sequence ID" value="Zm00001eb232900_P001"/>
    <property type="gene ID" value="Zm00001eb232900"/>
</dbReference>
<reference evidence="2" key="2">
    <citation type="submission" date="2019-07" db="EMBL/GenBank/DDBJ databases">
        <authorList>
            <person name="Seetharam A."/>
            <person name="Woodhouse M."/>
            <person name="Cannon E."/>
        </authorList>
    </citation>
    <scope>NUCLEOTIDE SEQUENCE [LARGE SCALE GENOMIC DNA]</scope>
    <source>
        <strain evidence="2">cv. B73</strain>
    </source>
</reference>
<name>A0A804PF69_MAIZE</name>
<organism evidence="2 3">
    <name type="scientific">Zea mays</name>
    <name type="common">Maize</name>
    <dbReference type="NCBI Taxonomy" id="4577"/>
    <lineage>
        <taxon>Eukaryota</taxon>
        <taxon>Viridiplantae</taxon>
        <taxon>Streptophyta</taxon>
        <taxon>Embryophyta</taxon>
        <taxon>Tracheophyta</taxon>
        <taxon>Spermatophyta</taxon>
        <taxon>Magnoliopsida</taxon>
        <taxon>Liliopsida</taxon>
        <taxon>Poales</taxon>
        <taxon>Poaceae</taxon>
        <taxon>PACMAD clade</taxon>
        <taxon>Panicoideae</taxon>
        <taxon>Andropogonodae</taxon>
        <taxon>Andropogoneae</taxon>
        <taxon>Tripsacinae</taxon>
        <taxon>Zea</taxon>
    </lineage>
</organism>
<dbReference type="AlphaFoldDB" id="A0A804PF69"/>
<keyword evidence="1" id="KW-0472">Membrane</keyword>
<dbReference type="EnsemblPlants" id="Zm00001eb232900_T001">
    <property type="protein sequence ID" value="Zm00001eb232900_P001"/>
    <property type="gene ID" value="Zm00001eb232900"/>
</dbReference>
<dbReference type="InParanoid" id="A0A804PF69"/>
<feature type="transmembrane region" description="Helical" evidence="1">
    <location>
        <begin position="71"/>
        <end position="91"/>
    </location>
</feature>
<feature type="transmembrane region" description="Helical" evidence="1">
    <location>
        <begin position="12"/>
        <end position="37"/>
    </location>
</feature>
<protein>
    <submittedName>
        <fullName evidence="2">Uncharacterized protein</fullName>
    </submittedName>
</protein>
<evidence type="ECO:0000313" key="2">
    <source>
        <dbReference type="EnsemblPlants" id="Zm00001eb232900_P001"/>
    </source>
</evidence>
<reference evidence="2" key="3">
    <citation type="submission" date="2021-05" db="UniProtKB">
        <authorList>
            <consortium name="EnsemblPlants"/>
        </authorList>
    </citation>
    <scope>IDENTIFICATION</scope>
    <source>
        <strain evidence="2">cv. B73</strain>
    </source>
</reference>
<keyword evidence="3" id="KW-1185">Reference proteome</keyword>
<proteinExistence type="predicted"/>
<dbReference type="Proteomes" id="UP000007305">
    <property type="component" value="Chromosome 5"/>
</dbReference>
<keyword evidence="1" id="KW-1133">Transmembrane helix</keyword>
<sequence length="149" mass="15891">MAPPSPSPCPRSLSWGSCIVATIVVGVALGCLCAFLYPAGLFPRAPDSASHWPRQSATATRYEEAWARRSIAVAALLLTLAYVRGLLMFFLDERLSGCSMGGAAVGGPCPAVTMASSVRPSALPNPEDAFPHVQPVSLYRNDHFVFERL</sequence>